<name>A0A8J5M9I0_9STRA</name>
<keyword evidence="3" id="KW-1185">Reference proteome</keyword>
<gene>
    <name evidence="2" type="ORF">JG688_00001431</name>
</gene>
<feature type="non-terminal residue" evidence="2">
    <location>
        <position position="1"/>
    </location>
</feature>
<keyword evidence="1" id="KW-1133">Transmembrane helix</keyword>
<accession>A0A8J5M9I0</accession>
<organism evidence="2 3">
    <name type="scientific">Phytophthora aleatoria</name>
    <dbReference type="NCBI Taxonomy" id="2496075"/>
    <lineage>
        <taxon>Eukaryota</taxon>
        <taxon>Sar</taxon>
        <taxon>Stramenopiles</taxon>
        <taxon>Oomycota</taxon>
        <taxon>Peronosporomycetes</taxon>
        <taxon>Peronosporales</taxon>
        <taxon>Peronosporaceae</taxon>
        <taxon>Phytophthora</taxon>
    </lineage>
</organism>
<protein>
    <recommendedName>
        <fullName evidence="4">Transmembrane protein</fullName>
    </recommendedName>
</protein>
<sequence>LVWQLTCTRSARKQAKDMGGVDLGSNSAQTTKQRAVAKLTNAKVEPPVKPSTPRQSIASNIAGDASLLVAASGICTLVVSGLASLAMVALDDNLTSVSELRLFSPSMVTGSILFTVGVMNGMLRYSNRKSNAAPGEIVLPPGHPPISPEKLAEMVELDENGNPKKRISRCPLGF</sequence>
<comment type="caution">
    <text evidence="2">The sequence shown here is derived from an EMBL/GenBank/DDBJ whole genome shotgun (WGS) entry which is preliminary data.</text>
</comment>
<evidence type="ECO:0000256" key="1">
    <source>
        <dbReference type="SAM" id="Phobius"/>
    </source>
</evidence>
<evidence type="ECO:0000313" key="2">
    <source>
        <dbReference type="EMBL" id="KAG6976370.1"/>
    </source>
</evidence>
<dbReference type="AlphaFoldDB" id="A0A8J5M9I0"/>
<reference evidence="2" key="1">
    <citation type="submission" date="2021-01" db="EMBL/GenBank/DDBJ databases">
        <title>Phytophthora aleatoria, a newly-described species from Pinus radiata is distinct from Phytophthora cactorum isolates based on comparative genomics.</title>
        <authorList>
            <person name="Mcdougal R."/>
            <person name="Panda P."/>
            <person name="Williams N."/>
            <person name="Studholme D.J."/>
        </authorList>
    </citation>
    <scope>NUCLEOTIDE SEQUENCE</scope>
    <source>
        <strain evidence="2">NZFS 4037</strain>
    </source>
</reference>
<dbReference type="EMBL" id="JAENGY010000033">
    <property type="protein sequence ID" value="KAG6976370.1"/>
    <property type="molecule type" value="Genomic_DNA"/>
</dbReference>
<feature type="transmembrane region" description="Helical" evidence="1">
    <location>
        <begin position="67"/>
        <end position="90"/>
    </location>
</feature>
<evidence type="ECO:0008006" key="4">
    <source>
        <dbReference type="Google" id="ProtNLM"/>
    </source>
</evidence>
<feature type="transmembrane region" description="Helical" evidence="1">
    <location>
        <begin position="102"/>
        <end position="123"/>
    </location>
</feature>
<proteinExistence type="predicted"/>
<keyword evidence="1" id="KW-0812">Transmembrane</keyword>
<evidence type="ECO:0000313" key="3">
    <source>
        <dbReference type="Proteomes" id="UP000709295"/>
    </source>
</evidence>
<dbReference type="Proteomes" id="UP000709295">
    <property type="component" value="Unassembled WGS sequence"/>
</dbReference>
<keyword evidence="1" id="KW-0472">Membrane</keyword>